<evidence type="ECO:0000313" key="9">
    <source>
        <dbReference type="WBParaSite" id="ALUE_0001039301-mRNA-1"/>
    </source>
</evidence>
<keyword evidence="4" id="KW-0479">Metal-binding</keyword>
<dbReference type="InterPro" id="IPR028995">
    <property type="entry name" value="Glyco_hydro_57/38_cen_sf"/>
</dbReference>
<evidence type="ECO:0000256" key="1">
    <source>
        <dbReference type="ARBA" id="ARBA00000365"/>
    </source>
</evidence>
<proteinExistence type="inferred from homology"/>
<dbReference type="FunFam" id="2.70.98.30:FF:000001">
    <property type="entry name" value="alpha-mannosidase 2C1 isoform X2"/>
    <property type="match status" value="1"/>
</dbReference>
<reference evidence="9" key="1">
    <citation type="submission" date="2017-02" db="UniProtKB">
        <authorList>
            <consortium name="WormBaseParasite"/>
        </authorList>
    </citation>
    <scope>IDENTIFICATION</scope>
</reference>
<dbReference type="GO" id="GO:0006013">
    <property type="term" value="P:mannose metabolic process"/>
    <property type="evidence" value="ECO:0007669"/>
    <property type="project" value="InterPro"/>
</dbReference>
<dbReference type="SUPFAM" id="SSF88688">
    <property type="entry name" value="Families 57/38 glycoside transferase middle domain"/>
    <property type="match status" value="1"/>
</dbReference>
<dbReference type="PANTHER" id="PTHR46017:SF1">
    <property type="entry name" value="ALPHA-MANNOSIDASE 2C1"/>
    <property type="match status" value="1"/>
</dbReference>
<dbReference type="Pfam" id="PF01074">
    <property type="entry name" value="Glyco_hydro_38N"/>
    <property type="match status" value="2"/>
</dbReference>
<dbReference type="Gene3D" id="3.20.110.10">
    <property type="entry name" value="Glycoside hydrolase 38, N terminal domain"/>
    <property type="match status" value="2"/>
</dbReference>
<dbReference type="InterPro" id="IPR011682">
    <property type="entry name" value="Glyco_hydro_38_C"/>
</dbReference>
<comment type="similarity">
    <text evidence="2">Belongs to the glycosyl hydrolase 38 family.</text>
</comment>
<dbReference type="PANTHER" id="PTHR46017">
    <property type="entry name" value="ALPHA-MANNOSIDASE 2C1"/>
    <property type="match status" value="1"/>
</dbReference>
<dbReference type="InterPro" id="IPR015341">
    <property type="entry name" value="Glyco_hydro_38_cen"/>
</dbReference>
<dbReference type="Pfam" id="PF17677">
    <property type="entry name" value="Glyco_hydro38C2"/>
    <property type="match status" value="1"/>
</dbReference>
<evidence type="ECO:0000256" key="3">
    <source>
        <dbReference type="ARBA" id="ARBA00012752"/>
    </source>
</evidence>
<name>A0A0M3I1Y8_ASCLU</name>
<dbReference type="Pfam" id="PF07748">
    <property type="entry name" value="Glyco_hydro_38C"/>
    <property type="match status" value="1"/>
</dbReference>
<dbReference type="Gene3D" id="2.70.98.30">
    <property type="entry name" value="Golgi alpha-mannosidase II, domain 4"/>
    <property type="match status" value="1"/>
</dbReference>
<evidence type="ECO:0000256" key="2">
    <source>
        <dbReference type="ARBA" id="ARBA00009792"/>
    </source>
</evidence>
<accession>A0A0M3I1Y8</accession>
<dbReference type="Gene3D" id="1.20.1270.50">
    <property type="entry name" value="Glycoside hydrolase family 38, central domain"/>
    <property type="match status" value="1"/>
</dbReference>
<comment type="catalytic activity">
    <reaction evidence="1">
        <text>Hydrolysis of terminal, non-reducing alpha-D-mannose residues in alpha-D-mannosides.</text>
        <dbReference type="EC" id="3.2.1.24"/>
    </reaction>
</comment>
<dbReference type="Pfam" id="PF09261">
    <property type="entry name" value="Alpha-mann_mid"/>
    <property type="match status" value="1"/>
</dbReference>
<evidence type="ECO:0000256" key="4">
    <source>
        <dbReference type="ARBA" id="ARBA00022723"/>
    </source>
</evidence>
<dbReference type="InterPro" id="IPR054723">
    <property type="entry name" value="Ams1-like_N"/>
</dbReference>
<feature type="domain" description="Glycoside hydrolase family 38 central" evidence="7">
    <location>
        <begin position="635"/>
        <end position="710"/>
    </location>
</feature>
<dbReference type="InterPro" id="IPR037094">
    <property type="entry name" value="Glyco_hydro_38_cen_sf"/>
</dbReference>
<dbReference type="InterPro" id="IPR000602">
    <property type="entry name" value="Glyco_hydro_38_N"/>
</dbReference>
<dbReference type="InterPro" id="IPR011330">
    <property type="entry name" value="Glyco_hydro/deAcase_b/a-brl"/>
</dbReference>
<dbReference type="Proteomes" id="UP000036681">
    <property type="component" value="Unplaced"/>
</dbReference>
<dbReference type="Pfam" id="PF22907">
    <property type="entry name" value="Ams1-like_1st"/>
    <property type="match status" value="1"/>
</dbReference>
<dbReference type="GO" id="GO:0004559">
    <property type="term" value="F:alpha-mannosidase activity"/>
    <property type="evidence" value="ECO:0007669"/>
    <property type="project" value="UniProtKB-EC"/>
</dbReference>
<evidence type="ECO:0000256" key="5">
    <source>
        <dbReference type="ARBA" id="ARBA00022801"/>
    </source>
</evidence>
<protein>
    <recommendedName>
        <fullName evidence="3">alpha-mannosidase</fullName>
        <ecNumber evidence="3">3.2.1.24</ecNumber>
    </recommendedName>
</protein>
<evidence type="ECO:0000256" key="6">
    <source>
        <dbReference type="ARBA" id="ARBA00023295"/>
    </source>
</evidence>
<sequence>MSSKGDIALSSYKAPLFKDERATFERVEKFISEHYFLDCNLRGRLFGASVPVKLKHCDFGREVVSFNRADVSSISELRNSSIEVDVAQDDNIAILGLSCLEISGIPVEVGFTFGPTWSTHWFQVDIEIPKGWDKKESVLRFDVGCEALIWGLEGRPIEGLSPDFGRTTIHVPSVPSVQRIFIEASANDRNGDGDGDQIRPAKLDKQFRIRLAELREYNKSVGELLIDFELMLEMAKLSPKEGSRRYEALYTANDMINRLVTSGFCFDSQKECHDRAVKFFRQPNGASQMTLYAIGNCHIDSAWLWRYEETKRKCARSWATTLSLMENYTAMTFAVSQAQQLVWLREQYPTLYEDMQDRALDGKLVGVGGSWVEMDGNMPNGESMIRQMLYGQREFKKMFGKCAFYKLVDEDSAVRGCLLNSQIRSAIYGLLKMNFSSPDFVKSENFGAVIGTPVQIWGKKEWPLNDLRFENRPNKMLRQPNSYSNVFWLPDTFGYSAQLPQIMKHCGMCYFVTQKMSWSLINQFPHHSFRWMGIDGTRVLTHFPPHHYVAQITVKECLESVQKFTDRGRSNIAMMLYGYGDGGGGPDKNMLERAQRLVDCDGVPKVLHATPNEFFAELEKDASNLCEWRGELYLELHNGSYTTQSAIKKMNRLIEGLLRDHEFLQAMERIEVGGGRSLSDEWKSFLLNQFHDVLPGTCIKEVVEDAMDIYKHLVDALTVDNGNGLKMIGECSFFLLLISQSLLQRYHCSIFTFGADVAFRRSEKMEKEMSSPNKWVVNSCGWSRTFFHNNRLLQLPPFSVTPMNELKPLKITLDKQPIATEEEDGFTLQNRYLTAKLNKHGQLTSVIVIGSEEDISGDKKDAFVVISCGALANQFVIFDDVPIYWDAWDVMDYHLETRKPLAKACSASLVENSLVYARIRFEVKISEDSTLVQFVSLRADLPYIRFDTTVEWKESHKFLKVEFPVNLNCAEASYDIQYGFVNRPTHRNTSWDAAKYEVCAHKWMALCEYNRGAALLNDCKYGHSCDGNVMRISLLRSSKSPDDTADMGQHKFAYAFYPFVGSMQRPTNNPKMSVMRAAFEFNNTIRYVEGWRIENSIAETLTIAGSEGVLIDTIKPSEDDANALIVRLFECFGGGARVRLHLRHARIISVDLADGLERSVANIPIESMSNSGEGPADSVLLDFRAFEVKTLLIRLFAM</sequence>
<dbReference type="SUPFAM" id="SSF88713">
    <property type="entry name" value="Glycoside hydrolase/deacetylase"/>
    <property type="match status" value="2"/>
</dbReference>
<organism evidence="8 9">
    <name type="scientific">Ascaris lumbricoides</name>
    <name type="common">Giant roundworm</name>
    <dbReference type="NCBI Taxonomy" id="6252"/>
    <lineage>
        <taxon>Eukaryota</taxon>
        <taxon>Metazoa</taxon>
        <taxon>Ecdysozoa</taxon>
        <taxon>Nematoda</taxon>
        <taxon>Chromadorea</taxon>
        <taxon>Rhabditida</taxon>
        <taxon>Spirurina</taxon>
        <taxon>Ascaridomorpha</taxon>
        <taxon>Ascaridoidea</taxon>
        <taxon>Ascarididae</taxon>
        <taxon>Ascaris</taxon>
    </lineage>
</organism>
<dbReference type="GO" id="GO:0009313">
    <property type="term" value="P:oligosaccharide catabolic process"/>
    <property type="evidence" value="ECO:0007669"/>
    <property type="project" value="TreeGrafter"/>
</dbReference>
<dbReference type="InterPro" id="IPR011013">
    <property type="entry name" value="Gal_mutarotase_sf_dom"/>
</dbReference>
<dbReference type="EC" id="3.2.1.24" evidence="3"/>
<dbReference type="SMART" id="SM00872">
    <property type="entry name" value="Alpha-mann_mid"/>
    <property type="match status" value="1"/>
</dbReference>
<dbReference type="AlphaFoldDB" id="A0A0M3I1Y8"/>
<dbReference type="InterPro" id="IPR041147">
    <property type="entry name" value="GH38_C"/>
</dbReference>
<dbReference type="SUPFAM" id="SSF74650">
    <property type="entry name" value="Galactose mutarotase-like"/>
    <property type="match status" value="1"/>
</dbReference>
<evidence type="ECO:0000313" key="8">
    <source>
        <dbReference type="Proteomes" id="UP000036681"/>
    </source>
</evidence>
<keyword evidence="8" id="KW-1185">Reference proteome</keyword>
<evidence type="ECO:0000259" key="7">
    <source>
        <dbReference type="SMART" id="SM00872"/>
    </source>
</evidence>
<dbReference type="InterPro" id="IPR027291">
    <property type="entry name" value="Glyco_hydro_38_N_sf"/>
</dbReference>
<dbReference type="GO" id="GO:0030246">
    <property type="term" value="F:carbohydrate binding"/>
    <property type="evidence" value="ECO:0007669"/>
    <property type="project" value="InterPro"/>
</dbReference>
<dbReference type="GO" id="GO:0046872">
    <property type="term" value="F:metal ion binding"/>
    <property type="evidence" value="ECO:0007669"/>
    <property type="project" value="UniProtKB-KW"/>
</dbReference>
<keyword evidence="5" id="KW-0378">Hydrolase</keyword>
<dbReference type="WBParaSite" id="ALUE_0001039301-mRNA-1">
    <property type="protein sequence ID" value="ALUE_0001039301-mRNA-1"/>
    <property type="gene ID" value="ALUE_0001039301"/>
</dbReference>
<keyword evidence="6" id="KW-0326">Glycosidase</keyword>